<reference evidence="4" key="1">
    <citation type="journal article" date="2012" name="Phytochemistry">
        <title>Polyphenol metabolism provides a screening tool for beneficial effects of Onobrychis viciifolia (sainfoin).</title>
        <authorList>
            <person name="Thill J."/>
            <person name="Regos I."/>
            <person name="Farag M.A."/>
            <person name="Ahmad A.F."/>
            <person name="Kusek J."/>
            <person name="Castro A."/>
            <person name="Schlangen K."/>
            <person name="Carbonero C.H."/>
            <person name="Gadjev I.Z."/>
            <person name="Smith L.M."/>
            <person name="Halbwirth H."/>
            <person name="Treutter D."/>
            <person name="Stich K."/>
        </authorList>
    </citation>
    <scope>NUCLEOTIDE SEQUENCE</scope>
    <source>
        <strain evidence="4">LAR2</strain>
    </source>
</reference>
<dbReference type="EC" id="1.17.1.3" evidence="4"/>
<protein>
    <submittedName>
        <fullName evidence="4">Leucoanthocyanidin reductase</fullName>
        <ecNumber evidence="4">1.17.1.3</ecNumber>
    </submittedName>
</protein>
<keyword evidence="1" id="KW-0521">NADP</keyword>
<dbReference type="InterPro" id="IPR036291">
    <property type="entry name" value="NAD(P)-bd_dom_sf"/>
</dbReference>
<proteinExistence type="evidence at transcript level"/>
<feature type="domain" description="NmrA-like" evidence="3">
    <location>
        <begin position="13"/>
        <end position="312"/>
    </location>
</feature>
<dbReference type="PANTHER" id="PTHR43349">
    <property type="entry name" value="PINORESINOL REDUCTASE-RELATED"/>
    <property type="match status" value="1"/>
</dbReference>
<sequence>MATSPANIPPTLKGRVLIVGATGFMGKFVAEASLSSAHATFLLLRPGPIISSKASIVKAFQDKGARVIYGVVNNKELMEKILKEYEIDIVISAIGAESLMDQLTLVEAMKSVKSIKRFLPSEFGHDVDRADPVEPGLAMYKEKRLVRRVIEQSGVPYTYICCNSIASWPYYDNCHPSQLPPPLDQLHIYGDGRVQAYFIDGYDIGKFTMKVVDDVRTINKNVHFRPPTNCYSMNGLASLWEKKLGRKIPRVTVSEDDLLGIAAENCIPESIVASITHDIFINGCQVKFHIDGIHDVEIGTLYPGEEFRSLEDCFGDFVHMAVDNNINNNNNNHKGENGGGVTTTTATAGTKKTLIEAVPITASC</sequence>
<dbReference type="InterPro" id="IPR008030">
    <property type="entry name" value="NmrA-like"/>
</dbReference>
<evidence type="ECO:0000256" key="1">
    <source>
        <dbReference type="ARBA" id="ARBA00022857"/>
    </source>
</evidence>
<dbReference type="PANTHER" id="PTHR43349:SF16">
    <property type="entry name" value="LEUCANTHOCYANIDIN REDUCTASE"/>
    <property type="match status" value="1"/>
</dbReference>
<dbReference type="InterPro" id="IPR050608">
    <property type="entry name" value="NmrA-type/Isoflavone_red_sf"/>
</dbReference>
<dbReference type="Gene3D" id="3.40.50.720">
    <property type="entry name" value="NAD(P)-binding Rossmann-like Domain"/>
    <property type="match status" value="1"/>
</dbReference>
<accession>K9JZ58</accession>
<dbReference type="GO" id="GO:0009807">
    <property type="term" value="P:lignan biosynthetic process"/>
    <property type="evidence" value="ECO:0007669"/>
    <property type="project" value="UniProtKB-ARBA"/>
</dbReference>
<keyword evidence="2 4" id="KW-0560">Oxidoreductase</keyword>
<dbReference type="Gene3D" id="3.90.25.10">
    <property type="entry name" value="UDP-galactose 4-epimerase, domain 1"/>
    <property type="match status" value="1"/>
</dbReference>
<organism evidence="4">
    <name type="scientific">Onobrychis viciifolia</name>
    <name type="common">Common sainfoin</name>
    <dbReference type="NCBI Taxonomy" id="3882"/>
    <lineage>
        <taxon>Eukaryota</taxon>
        <taxon>Viridiplantae</taxon>
        <taxon>Streptophyta</taxon>
        <taxon>Embryophyta</taxon>
        <taxon>Tracheophyta</taxon>
        <taxon>Spermatophyta</taxon>
        <taxon>Magnoliopsida</taxon>
        <taxon>eudicotyledons</taxon>
        <taxon>Gunneridae</taxon>
        <taxon>Pentapetalae</taxon>
        <taxon>rosids</taxon>
        <taxon>fabids</taxon>
        <taxon>Fabales</taxon>
        <taxon>Fabaceae</taxon>
        <taxon>Papilionoideae</taxon>
        <taxon>50 kb inversion clade</taxon>
        <taxon>NPAAA clade</taxon>
        <taxon>Hologalegina</taxon>
        <taxon>IRL clade</taxon>
        <taxon>Hedysareae</taxon>
        <taxon>Onobrychis</taxon>
    </lineage>
</organism>
<dbReference type="AlphaFoldDB" id="K9JZ58"/>
<dbReference type="InterPro" id="IPR045312">
    <property type="entry name" value="PCBER-like"/>
</dbReference>
<name>K9JZ58_ONOVI</name>
<evidence type="ECO:0000259" key="3">
    <source>
        <dbReference type="Pfam" id="PF05368"/>
    </source>
</evidence>
<dbReference type="GO" id="GO:0033788">
    <property type="term" value="F:leucoanthocyanidin reductase activity"/>
    <property type="evidence" value="ECO:0007669"/>
    <property type="project" value="UniProtKB-EC"/>
</dbReference>
<dbReference type="Pfam" id="PF05368">
    <property type="entry name" value="NmrA"/>
    <property type="match status" value="1"/>
</dbReference>
<dbReference type="SUPFAM" id="SSF51735">
    <property type="entry name" value="NAD(P)-binding Rossmann-fold domains"/>
    <property type="match status" value="1"/>
</dbReference>
<evidence type="ECO:0000256" key="2">
    <source>
        <dbReference type="ARBA" id="ARBA00023002"/>
    </source>
</evidence>
<dbReference type="CDD" id="cd05259">
    <property type="entry name" value="PCBER_SDR_a"/>
    <property type="match status" value="1"/>
</dbReference>
<dbReference type="EMBL" id="HM152981">
    <property type="protein sequence ID" value="AEF14422.1"/>
    <property type="molecule type" value="mRNA"/>
</dbReference>
<evidence type="ECO:0000313" key="4">
    <source>
        <dbReference type="EMBL" id="AEF14422.1"/>
    </source>
</evidence>